<dbReference type="EMBL" id="BAABEX010000010">
    <property type="protein sequence ID" value="GAA4423693.1"/>
    <property type="molecule type" value="Genomic_DNA"/>
</dbReference>
<gene>
    <name evidence="1" type="ORF">GCM10023090_16180</name>
</gene>
<accession>A0ABP8L759</accession>
<keyword evidence="2" id="KW-1185">Reference proteome</keyword>
<proteinExistence type="predicted"/>
<reference evidence="2" key="1">
    <citation type="journal article" date="2019" name="Int. J. Syst. Evol. Microbiol.">
        <title>The Global Catalogue of Microorganisms (GCM) 10K type strain sequencing project: providing services to taxonomists for standard genome sequencing and annotation.</title>
        <authorList>
            <consortium name="The Broad Institute Genomics Platform"/>
            <consortium name="The Broad Institute Genome Sequencing Center for Infectious Disease"/>
            <person name="Wu L."/>
            <person name="Ma J."/>
        </authorList>
    </citation>
    <scope>NUCLEOTIDE SEQUENCE [LARGE SCALE GENOMIC DNA]</scope>
    <source>
        <strain evidence="2">JCM 31890</strain>
    </source>
</reference>
<evidence type="ECO:0000313" key="2">
    <source>
        <dbReference type="Proteomes" id="UP001501788"/>
    </source>
</evidence>
<dbReference type="Proteomes" id="UP001501788">
    <property type="component" value="Unassembled WGS sequence"/>
</dbReference>
<evidence type="ECO:0008006" key="3">
    <source>
        <dbReference type="Google" id="ProtNLM"/>
    </source>
</evidence>
<name>A0ABP8L759_9BURK</name>
<evidence type="ECO:0000313" key="1">
    <source>
        <dbReference type="EMBL" id="GAA4423693.1"/>
    </source>
</evidence>
<comment type="caution">
    <text evidence="1">The sequence shown here is derived from an EMBL/GenBank/DDBJ whole genome shotgun (WGS) entry which is preliminary data.</text>
</comment>
<protein>
    <recommendedName>
        <fullName evidence="3">4Fe-4S ferredoxin-type domain-containing protein</fullName>
    </recommendedName>
</protein>
<sequence length="131" mass="13390">MPPDSAPPPDTAAAPGRVVAWLQPAAPPKPPVGAPCNGCGLCCLAEPCPVGMLLSRRRQGACVALRWQADAQRYACGLLIDPGGVTGLRAAWAQRTVVRLARRWIAAGTGCDADLEAAPGTPGGQPPHGQP</sequence>
<organism evidence="1 2">
    <name type="scientific">Acidovorax lacteus</name>
    <dbReference type="NCBI Taxonomy" id="1924988"/>
    <lineage>
        <taxon>Bacteria</taxon>
        <taxon>Pseudomonadati</taxon>
        <taxon>Pseudomonadota</taxon>
        <taxon>Betaproteobacteria</taxon>
        <taxon>Burkholderiales</taxon>
        <taxon>Comamonadaceae</taxon>
        <taxon>Acidovorax</taxon>
    </lineage>
</organism>
<dbReference type="RefSeq" id="WP_345063130.1">
    <property type="nucleotide sequence ID" value="NZ_BAABEX010000010.1"/>
</dbReference>